<sequence>MYFDPSVMVWDSDIESTANSHQRLGMSNCRPMGQHPWDYGTQAQPSTMVKQPSYPSGDQLSYRPDGRVHQDRGCLHAFSGNQTTEFSVDDPRVPIAHPPPNRENSARHNASESSNIRSSRRADHAPLWNRST</sequence>
<feature type="compositionally biased region" description="Polar residues" evidence="1">
    <location>
        <begin position="41"/>
        <end position="59"/>
    </location>
</feature>
<dbReference type="Proteomes" id="UP000017836">
    <property type="component" value="Unassembled WGS sequence"/>
</dbReference>
<feature type="region of interest" description="Disordered" evidence="1">
    <location>
        <begin position="23"/>
        <end position="132"/>
    </location>
</feature>
<dbReference type="Gramene" id="ERN03640">
    <property type="protein sequence ID" value="ERN03640"/>
    <property type="gene ID" value="AMTR_s00144p00030800"/>
</dbReference>
<accession>W1P9H9</accession>
<protein>
    <submittedName>
        <fullName evidence="2">Uncharacterized protein</fullName>
    </submittedName>
</protein>
<evidence type="ECO:0000313" key="2">
    <source>
        <dbReference type="EMBL" id="ERN03640.1"/>
    </source>
</evidence>
<keyword evidence="3" id="KW-1185">Reference proteome</keyword>
<dbReference type="AlphaFoldDB" id="W1P9H9"/>
<name>W1P9H9_AMBTC</name>
<reference evidence="3" key="1">
    <citation type="journal article" date="2013" name="Science">
        <title>The Amborella genome and the evolution of flowering plants.</title>
        <authorList>
            <consortium name="Amborella Genome Project"/>
        </authorList>
    </citation>
    <scope>NUCLEOTIDE SEQUENCE [LARGE SCALE GENOMIC DNA]</scope>
</reference>
<organism evidence="2 3">
    <name type="scientific">Amborella trichopoda</name>
    <dbReference type="NCBI Taxonomy" id="13333"/>
    <lineage>
        <taxon>Eukaryota</taxon>
        <taxon>Viridiplantae</taxon>
        <taxon>Streptophyta</taxon>
        <taxon>Embryophyta</taxon>
        <taxon>Tracheophyta</taxon>
        <taxon>Spermatophyta</taxon>
        <taxon>Magnoliopsida</taxon>
        <taxon>Amborellales</taxon>
        <taxon>Amborellaceae</taxon>
        <taxon>Amborella</taxon>
    </lineage>
</organism>
<dbReference type="EMBL" id="KI394342">
    <property type="protein sequence ID" value="ERN03640.1"/>
    <property type="molecule type" value="Genomic_DNA"/>
</dbReference>
<evidence type="ECO:0000313" key="3">
    <source>
        <dbReference type="Proteomes" id="UP000017836"/>
    </source>
</evidence>
<feature type="compositionally biased region" description="Basic and acidic residues" evidence="1">
    <location>
        <begin position="64"/>
        <end position="74"/>
    </location>
</feature>
<gene>
    <name evidence="2" type="ORF">AMTR_s00144p00030800</name>
</gene>
<proteinExistence type="predicted"/>
<evidence type="ECO:0000256" key="1">
    <source>
        <dbReference type="SAM" id="MobiDB-lite"/>
    </source>
</evidence>
<dbReference type="HOGENOM" id="CLU_1919922_0_0_1"/>